<sequence>MSGKSKLVWPVITLLLLGMTAAAGLLLVESPERDTGFWVTLVPIMLAEAMFGFSFADFGSRLKESFGLFRAGSGVVVVGYFIFTMIMIPVYGNGISTRTLLVVQIIGFGVTLIMQLLFGLAGRAAVEGVTGFAVTERNKTGFKLESAALLSELKTRFPRETELLRESGRLAEAARFAAESVKASAHIDDKICDGFLKLRASAAEYPPERMLEEMRALRELFRQREELIKNLR</sequence>
<gene>
    <name evidence="2" type="ORF">FYJ85_09775</name>
</gene>
<dbReference type="AlphaFoldDB" id="A0A844G4N7"/>
<protein>
    <submittedName>
        <fullName evidence="2">Uncharacterized protein</fullName>
    </submittedName>
</protein>
<evidence type="ECO:0000313" key="2">
    <source>
        <dbReference type="EMBL" id="MST97329.1"/>
    </source>
</evidence>
<keyword evidence="1" id="KW-0472">Membrane</keyword>
<dbReference type="EMBL" id="VUNS01000009">
    <property type="protein sequence ID" value="MST97329.1"/>
    <property type="molecule type" value="Genomic_DNA"/>
</dbReference>
<feature type="transmembrane region" description="Helical" evidence="1">
    <location>
        <begin position="68"/>
        <end position="88"/>
    </location>
</feature>
<keyword evidence="1" id="KW-1133">Transmembrane helix</keyword>
<feature type="transmembrane region" description="Helical" evidence="1">
    <location>
        <begin position="38"/>
        <end position="56"/>
    </location>
</feature>
<name>A0A844G4N7_9BACT</name>
<accession>A0A844G4N7</accession>
<comment type="caution">
    <text evidence="2">The sequence shown here is derived from an EMBL/GenBank/DDBJ whole genome shotgun (WGS) entry which is preliminary data.</text>
</comment>
<proteinExistence type="predicted"/>
<dbReference type="Proteomes" id="UP000435649">
    <property type="component" value="Unassembled WGS sequence"/>
</dbReference>
<evidence type="ECO:0000313" key="3">
    <source>
        <dbReference type="Proteomes" id="UP000435649"/>
    </source>
</evidence>
<dbReference type="RefSeq" id="WP_154418213.1">
    <property type="nucleotide sequence ID" value="NZ_VUNS01000009.1"/>
</dbReference>
<keyword evidence="3" id="KW-1185">Reference proteome</keyword>
<feature type="transmembrane region" description="Helical" evidence="1">
    <location>
        <begin position="100"/>
        <end position="121"/>
    </location>
</feature>
<reference evidence="2 3" key="1">
    <citation type="submission" date="2019-08" db="EMBL/GenBank/DDBJ databases">
        <title>In-depth cultivation of the pig gut microbiome towards novel bacterial diversity and tailored functional studies.</title>
        <authorList>
            <person name="Wylensek D."/>
            <person name="Hitch T.C.A."/>
            <person name="Clavel T."/>
        </authorList>
    </citation>
    <scope>NUCLEOTIDE SEQUENCE [LARGE SCALE GENOMIC DNA]</scope>
    <source>
        <strain evidence="2 3">BBE-744-WT-12</strain>
    </source>
</reference>
<organism evidence="2 3">
    <name type="scientific">Victivallis lenta</name>
    <dbReference type="NCBI Taxonomy" id="2606640"/>
    <lineage>
        <taxon>Bacteria</taxon>
        <taxon>Pseudomonadati</taxon>
        <taxon>Lentisphaerota</taxon>
        <taxon>Lentisphaeria</taxon>
        <taxon>Victivallales</taxon>
        <taxon>Victivallaceae</taxon>
        <taxon>Victivallis</taxon>
    </lineage>
</organism>
<keyword evidence="1" id="KW-0812">Transmembrane</keyword>
<evidence type="ECO:0000256" key="1">
    <source>
        <dbReference type="SAM" id="Phobius"/>
    </source>
</evidence>